<keyword evidence="6" id="KW-0963">Cytoplasm</keyword>
<dbReference type="GO" id="GO:2001135">
    <property type="term" value="P:regulation of endocytic recycling"/>
    <property type="evidence" value="ECO:0007669"/>
    <property type="project" value="EnsemblMetazoa"/>
</dbReference>
<dbReference type="PANTHER" id="PTHR10807">
    <property type="entry name" value="MYOTUBULARIN-RELATED"/>
    <property type="match status" value="1"/>
</dbReference>
<evidence type="ECO:0000256" key="8">
    <source>
        <dbReference type="ARBA" id="ARBA00023098"/>
    </source>
</evidence>
<evidence type="ECO:0000256" key="4">
    <source>
        <dbReference type="ARBA" id="ARBA00007471"/>
    </source>
</evidence>
<dbReference type="FunFam" id="2.30.29.30:FF:000038">
    <property type="entry name" value="Myotubularin 1, isoform CRA_a"/>
    <property type="match status" value="1"/>
</dbReference>
<dbReference type="HOGENOM" id="CLU_123522_0_0_1"/>
<evidence type="ECO:0000256" key="3">
    <source>
        <dbReference type="ARBA" id="ARBA00004496"/>
    </source>
</evidence>
<accession>B4I1P7</accession>
<organism evidence="13">
    <name type="scientific">Drosophila sechellia</name>
    <name type="common">Fruit fly</name>
    <dbReference type="NCBI Taxonomy" id="7238"/>
    <lineage>
        <taxon>Eukaryota</taxon>
        <taxon>Metazoa</taxon>
        <taxon>Ecdysozoa</taxon>
        <taxon>Arthropoda</taxon>
        <taxon>Hexapoda</taxon>
        <taxon>Insecta</taxon>
        <taxon>Pterygota</taxon>
        <taxon>Neoptera</taxon>
        <taxon>Endopterygota</taxon>
        <taxon>Diptera</taxon>
        <taxon>Brachycera</taxon>
        <taxon>Muscomorpha</taxon>
        <taxon>Ephydroidea</taxon>
        <taxon>Drosophilidae</taxon>
        <taxon>Drosophila</taxon>
        <taxon>Sophophora</taxon>
    </lineage>
</organism>
<evidence type="ECO:0000256" key="6">
    <source>
        <dbReference type="ARBA" id="ARBA00022490"/>
    </source>
</evidence>
<dbReference type="STRING" id="7238.B4I1P7"/>
<dbReference type="CDD" id="cd13357">
    <property type="entry name" value="PH-GRAM_MTMR2_insect-like"/>
    <property type="match status" value="1"/>
</dbReference>
<evidence type="ECO:0000313" key="12">
    <source>
        <dbReference type="EMBL" id="EDW54454.1"/>
    </source>
</evidence>
<sequence>MDPSASLADKLASKTASSNSLDSSSKSSSLGSKHGGGENGIIRDTPFGYLEGEEDQDQKNDVTYVCPYRGPVFGALTITNYRLYFRSLPLRDQEPPVVVDVPLGVIARVEKIGGATSRGENSYGIEIFCKDMRNLRFAHKQQNHSRRTVFEKLQANAFPLSYSGRLFAFAHAAANSVNGNGGWDGLGGI</sequence>
<keyword evidence="7" id="KW-0378">Hydrolase</keyword>
<dbReference type="GO" id="GO:0046856">
    <property type="term" value="P:phosphatidylinositol dephosphorylation"/>
    <property type="evidence" value="ECO:0007669"/>
    <property type="project" value="TreeGrafter"/>
</dbReference>
<protein>
    <recommendedName>
        <fullName evidence="5">phosphatidylinositol-3,5-bisphosphate 3-phosphatase</fullName>
        <ecNumber evidence="5">3.1.3.95</ecNumber>
    </recommendedName>
</protein>
<dbReference type="GO" id="GO:0004438">
    <property type="term" value="F:phosphatidylinositol-3-phosphate phosphatase activity"/>
    <property type="evidence" value="ECO:0007669"/>
    <property type="project" value="EnsemblMetazoa"/>
</dbReference>
<evidence type="ECO:0000256" key="7">
    <source>
        <dbReference type="ARBA" id="ARBA00022801"/>
    </source>
</evidence>
<dbReference type="PANTHER" id="PTHR10807:SF128">
    <property type="entry name" value="PHOSPHATIDYLINOSITOL-3,5-BISPHOSPHATE 3-PHOSPHATASE"/>
    <property type="match status" value="1"/>
</dbReference>
<proteinExistence type="inferred from homology"/>
<dbReference type="PhylomeDB" id="B4I1P7"/>
<reference evidence="12 13" key="1">
    <citation type="journal article" date="2007" name="Nature">
        <title>Evolution of genes and genomes on the Drosophila phylogeny.</title>
        <authorList>
            <consortium name="Drosophila 12 Genomes Consortium"/>
            <person name="Clark A.G."/>
            <person name="Eisen M.B."/>
            <person name="Smith D.R."/>
            <person name="Bergman C.M."/>
            <person name="Oliver B."/>
            <person name="Markow T.A."/>
            <person name="Kaufman T.C."/>
            <person name="Kellis M."/>
            <person name="Gelbart W."/>
            <person name="Iyer V.N."/>
            <person name="Pollard D.A."/>
            <person name="Sackton T.B."/>
            <person name="Larracuente A.M."/>
            <person name="Singh N.D."/>
            <person name="Abad J.P."/>
            <person name="Abt D.N."/>
            <person name="Adryan B."/>
            <person name="Aguade M."/>
            <person name="Akashi H."/>
            <person name="Anderson W.W."/>
            <person name="Aquadro C.F."/>
            <person name="Ardell D.H."/>
            <person name="Arguello R."/>
            <person name="Artieri C.G."/>
            <person name="Barbash D.A."/>
            <person name="Barker D."/>
            <person name="Barsanti P."/>
            <person name="Batterham P."/>
            <person name="Batzoglou S."/>
            <person name="Begun D."/>
            <person name="Bhutkar A."/>
            <person name="Blanco E."/>
            <person name="Bosak S.A."/>
            <person name="Bradley R.K."/>
            <person name="Brand A.D."/>
            <person name="Brent M.R."/>
            <person name="Brooks A.N."/>
            <person name="Brown R.H."/>
            <person name="Butlin R.K."/>
            <person name="Caggese C."/>
            <person name="Calvi B.R."/>
            <person name="Bernardo de Carvalho A."/>
            <person name="Caspi A."/>
            <person name="Castrezana S."/>
            <person name="Celniker S.E."/>
            <person name="Chang J.L."/>
            <person name="Chapple C."/>
            <person name="Chatterji S."/>
            <person name="Chinwalla A."/>
            <person name="Civetta A."/>
            <person name="Clifton S.W."/>
            <person name="Comeron J.M."/>
            <person name="Costello J.C."/>
            <person name="Coyne J.A."/>
            <person name="Daub J."/>
            <person name="David R.G."/>
            <person name="Delcher A.L."/>
            <person name="Delehaunty K."/>
            <person name="Do C.B."/>
            <person name="Ebling H."/>
            <person name="Edwards K."/>
            <person name="Eickbush T."/>
            <person name="Evans J.D."/>
            <person name="Filipski A."/>
            <person name="Findeiss S."/>
            <person name="Freyhult E."/>
            <person name="Fulton L."/>
            <person name="Fulton R."/>
            <person name="Garcia A.C."/>
            <person name="Gardiner A."/>
            <person name="Garfield D.A."/>
            <person name="Garvin B.E."/>
            <person name="Gibson G."/>
            <person name="Gilbert D."/>
            <person name="Gnerre S."/>
            <person name="Godfrey J."/>
            <person name="Good R."/>
            <person name="Gotea V."/>
            <person name="Gravely B."/>
            <person name="Greenberg A.J."/>
            <person name="Griffiths-Jones S."/>
            <person name="Gross S."/>
            <person name="Guigo R."/>
            <person name="Gustafson E.A."/>
            <person name="Haerty W."/>
            <person name="Hahn M.W."/>
            <person name="Halligan D.L."/>
            <person name="Halpern A.L."/>
            <person name="Halter G.M."/>
            <person name="Han M.V."/>
            <person name="Heger A."/>
            <person name="Hillier L."/>
            <person name="Hinrichs A.S."/>
            <person name="Holmes I."/>
            <person name="Hoskins R.A."/>
            <person name="Hubisz M.J."/>
            <person name="Hultmark D."/>
            <person name="Huntley M.A."/>
            <person name="Jaffe D.B."/>
            <person name="Jagadeeshan S."/>
            <person name="Jeck W.R."/>
            <person name="Johnson J."/>
            <person name="Jones C.D."/>
            <person name="Jordan W.C."/>
            <person name="Karpen G.H."/>
            <person name="Kataoka E."/>
            <person name="Keightley P.D."/>
            <person name="Kheradpour P."/>
            <person name="Kirkness E.F."/>
            <person name="Koerich L.B."/>
            <person name="Kristiansen K."/>
            <person name="Kudrna D."/>
            <person name="Kulathinal R.J."/>
            <person name="Kumar S."/>
            <person name="Kwok R."/>
            <person name="Lander E."/>
            <person name="Langley C.H."/>
            <person name="Lapoint R."/>
            <person name="Lazzaro B.P."/>
            <person name="Lee S.J."/>
            <person name="Levesque L."/>
            <person name="Li R."/>
            <person name="Lin C.F."/>
            <person name="Lin M.F."/>
            <person name="Lindblad-Toh K."/>
            <person name="Llopart A."/>
            <person name="Long M."/>
            <person name="Low L."/>
            <person name="Lozovsky E."/>
            <person name="Lu J."/>
            <person name="Luo M."/>
            <person name="Machado C.A."/>
            <person name="Makalowski W."/>
            <person name="Marzo M."/>
            <person name="Matsuda M."/>
            <person name="Matzkin L."/>
            <person name="McAllister B."/>
            <person name="McBride C.S."/>
            <person name="McKernan B."/>
            <person name="McKernan K."/>
            <person name="Mendez-Lago M."/>
            <person name="Minx P."/>
            <person name="Mollenhauer M.U."/>
            <person name="Montooth K."/>
            <person name="Mount S.M."/>
            <person name="Mu X."/>
            <person name="Myers E."/>
            <person name="Negre B."/>
            <person name="Newfeld S."/>
            <person name="Nielsen R."/>
            <person name="Noor M.A."/>
            <person name="O'Grady P."/>
            <person name="Pachter L."/>
            <person name="Papaceit M."/>
            <person name="Parisi M.J."/>
            <person name="Parisi M."/>
            <person name="Parts L."/>
            <person name="Pedersen J.S."/>
            <person name="Pesole G."/>
            <person name="Phillippy A.M."/>
            <person name="Ponting C.P."/>
            <person name="Pop M."/>
            <person name="Porcelli D."/>
            <person name="Powell J.R."/>
            <person name="Prohaska S."/>
            <person name="Pruitt K."/>
            <person name="Puig M."/>
            <person name="Quesneville H."/>
            <person name="Ram K.R."/>
            <person name="Rand D."/>
            <person name="Rasmussen M.D."/>
            <person name="Reed L.K."/>
            <person name="Reenan R."/>
            <person name="Reily A."/>
            <person name="Remington K.A."/>
            <person name="Rieger T.T."/>
            <person name="Ritchie M.G."/>
            <person name="Robin C."/>
            <person name="Rogers Y.H."/>
            <person name="Rohde C."/>
            <person name="Rozas J."/>
            <person name="Rubenfield M.J."/>
            <person name="Ruiz A."/>
            <person name="Russo S."/>
            <person name="Salzberg S.L."/>
            <person name="Sanchez-Gracia A."/>
            <person name="Saranga D.J."/>
            <person name="Sato H."/>
            <person name="Schaeffer S.W."/>
            <person name="Schatz M.C."/>
            <person name="Schlenke T."/>
            <person name="Schwartz R."/>
            <person name="Segarra C."/>
            <person name="Singh R.S."/>
            <person name="Sirot L."/>
            <person name="Sirota M."/>
            <person name="Sisneros N.B."/>
            <person name="Smith C.D."/>
            <person name="Smith T.F."/>
            <person name="Spieth J."/>
            <person name="Stage D.E."/>
            <person name="Stark A."/>
            <person name="Stephan W."/>
            <person name="Strausberg R.L."/>
            <person name="Strempel S."/>
            <person name="Sturgill D."/>
            <person name="Sutton G."/>
            <person name="Sutton G.G."/>
            <person name="Tao W."/>
            <person name="Teichmann S."/>
            <person name="Tobari Y.N."/>
            <person name="Tomimura Y."/>
            <person name="Tsolas J.M."/>
            <person name="Valente V.L."/>
            <person name="Venter E."/>
            <person name="Venter J.C."/>
            <person name="Vicario S."/>
            <person name="Vieira F.G."/>
            <person name="Vilella A.J."/>
            <person name="Villasante A."/>
            <person name="Walenz B."/>
            <person name="Wang J."/>
            <person name="Wasserman M."/>
            <person name="Watts T."/>
            <person name="Wilson D."/>
            <person name="Wilson R.K."/>
            <person name="Wing R.A."/>
            <person name="Wolfner M.F."/>
            <person name="Wong A."/>
            <person name="Wong G.K."/>
            <person name="Wu C.I."/>
            <person name="Wu G."/>
            <person name="Yamamoto D."/>
            <person name="Yang H.P."/>
            <person name="Yang S.P."/>
            <person name="Yorke J.A."/>
            <person name="Yoshida K."/>
            <person name="Zdobnov E."/>
            <person name="Zhang P."/>
            <person name="Zhang Y."/>
            <person name="Zimin A.V."/>
            <person name="Baldwin J."/>
            <person name="Abdouelleil A."/>
            <person name="Abdulkadir J."/>
            <person name="Abebe A."/>
            <person name="Abera B."/>
            <person name="Abreu J."/>
            <person name="Acer S.C."/>
            <person name="Aftuck L."/>
            <person name="Alexander A."/>
            <person name="An P."/>
            <person name="Anderson E."/>
            <person name="Anderson S."/>
            <person name="Arachi H."/>
            <person name="Azer M."/>
            <person name="Bachantsang P."/>
            <person name="Barry A."/>
            <person name="Bayul T."/>
            <person name="Berlin A."/>
            <person name="Bessette D."/>
            <person name="Bloom T."/>
            <person name="Blye J."/>
            <person name="Boguslavskiy L."/>
            <person name="Bonnet C."/>
            <person name="Boukhgalter B."/>
            <person name="Bourzgui I."/>
            <person name="Brown A."/>
            <person name="Cahill P."/>
            <person name="Channer S."/>
            <person name="Cheshatsang Y."/>
            <person name="Chuda L."/>
            <person name="Citroen M."/>
            <person name="Collymore A."/>
            <person name="Cooke P."/>
            <person name="Costello M."/>
            <person name="D'Aco K."/>
            <person name="Daza R."/>
            <person name="De Haan G."/>
            <person name="DeGray S."/>
            <person name="DeMaso C."/>
            <person name="Dhargay N."/>
            <person name="Dooley K."/>
            <person name="Dooley E."/>
            <person name="Doricent M."/>
            <person name="Dorje P."/>
            <person name="Dorjee K."/>
            <person name="Dupes A."/>
            <person name="Elong R."/>
            <person name="Falk J."/>
            <person name="Farina A."/>
            <person name="Faro S."/>
            <person name="Ferguson D."/>
            <person name="Fisher S."/>
            <person name="Foley C.D."/>
            <person name="Franke A."/>
            <person name="Friedrich D."/>
            <person name="Gadbois L."/>
            <person name="Gearin G."/>
            <person name="Gearin C.R."/>
            <person name="Giannoukos G."/>
            <person name="Goode T."/>
            <person name="Graham J."/>
            <person name="Grandbois E."/>
            <person name="Grewal S."/>
            <person name="Gyaltsen K."/>
            <person name="Hafez N."/>
            <person name="Hagos B."/>
            <person name="Hall J."/>
            <person name="Henson C."/>
            <person name="Hollinger A."/>
            <person name="Honan T."/>
            <person name="Huard M.D."/>
            <person name="Hughes L."/>
            <person name="Hurhula B."/>
            <person name="Husby M.E."/>
            <person name="Kamat A."/>
            <person name="Kanga B."/>
            <person name="Kashin S."/>
            <person name="Khazanovich D."/>
            <person name="Kisner P."/>
            <person name="Lance K."/>
            <person name="Lara M."/>
            <person name="Lee W."/>
            <person name="Lennon N."/>
            <person name="Letendre F."/>
            <person name="LeVine R."/>
            <person name="Lipovsky A."/>
            <person name="Liu X."/>
            <person name="Liu J."/>
            <person name="Liu S."/>
            <person name="Lokyitsang T."/>
            <person name="Lokyitsang Y."/>
            <person name="Lubonja R."/>
            <person name="Lui A."/>
            <person name="MacDonald P."/>
            <person name="Magnisalis V."/>
            <person name="Maru K."/>
            <person name="Matthews C."/>
            <person name="McCusker W."/>
            <person name="McDonough S."/>
            <person name="Mehta T."/>
            <person name="Meldrim J."/>
            <person name="Meneus L."/>
            <person name="Mihai O."/>
            <person name="Mihalev A."/>
            <person name="Mihova T."/>
            <person name="Mittelman R."/>
            <person name="Mlenga V."/>
            <person name="Montmayeur A."/>
            <person name="Mulrain L."/>
            <person name="Navidi A."/>
            <person name="Naylor J."/>
            <person name="Negash T."/>
            <person name="Nguyen T."/>
            <person name="Nguyen N."/>
            <person name="Nicol R."/>
            <person name="Norbu C."/>
            <person name="Norbu N."/>
            <person name="Novod N."/>
            <person name="O'Neill B."/>
            <person name="Osman S."/>
            <person name="Markiewicz E."/>
            <person name="Oyono O.L."/>
            <person name="Patti C."/>
            <person name="Phunkhang P."/>
            <person name="Pierre F."/>
            <person name="Priest M."/>
            <person name="Raghuraman S."/>
            <person name="Rege F."/>
            <person name="Reyes R."/>
            <person name="Rise C."/>
            <person name="Rogov P."/>
            <person name="Ross K."/>
            <person name="Ryan E."/>
            <person name="Settipalli S."/>
            <person name="Shea T."/>
            <person name="Sherpa N."/>
            <person name="Shi L."/>
            <person name="Shih D."/>
            <person name="Sparrow T."/>
            <person name="Spaulding J."/>
            <person name="Stalker J."/>
            <person name="Stange-Thomann N."/>
            <person name="Stavropoulos S."/>
            <person name="Stone C."/>
            <person name="Strader C."/>
            <person name="Tesfaye S."/>
            <person name="Thomson T."/>
            <person name="Thoulutsang Y."/>
            <person name="Thoulutsang D."/>
            <person name="Topham K."/>
            <person name="Topping I."/>
            <person name="Tsamla T."/>
            <person name="Vassiliev H."/>
            <person name="Vo A."/>
            <person name="Wangchuk T."/>
            <person name="Wangdi T."/>
            <person name="Weiand M."/>
            <person name="Wilkinson J."/>
            <person name="Wilson A."/>
            <person name="Yadav S."/>
            <person name="Young G."/>
            <person name="Yu Q."/>
            <person name="Zembek L."/>
            <person name="Zhong D."/>
            <person name="Zimmer A."/>
            <person name="Zwirko Z."/>
            <person name="Jaffe D.B."/>
            <person name="Alvarez P."/>
            <person name="Brockman W."/>
            <person name="Butler J."/>
            <person name="Chin C."/>
            <person name="Gnerre S."/>
            <person name="Grabherr M."/>
            <person name="Kleber M."/>
            <person name="Mauceli E."/>
            <person name="MacCallum I."/>
        </authorList>
    </citation>
    <scope>NUCLEOTIDE SEQUENCE [LARGE SCALE GENOMIC DNA]</scope>
    <source>
        <strain evidence="13">Rob3c / Tucson 14021-0248.25</strain>
    </source>
</reference>
<comment type="subcellular location">
    <subcellularLocation>
        <location evidence="3">Cytoplasm</location>
    </subcellularLocation>
    <subcellularLocation>
        <location evidence="2">Endomembrane system</location>
    </subcellularLocation>
    <subcellularLocation>
        <location evidence="1">Membrane</location>
        <topology evidence="1">Peripheral membrane protein</topology>
    </subcellularLocation>
</comment>
<dbReference type="GO" id="GO:0030866">
    <property type="term" value="P:cortical actin cytoskeleton organization"/>
    <property type="evidence" value="ECO:0007669"/>
    <property type="project" value="EnsemblMetazoa"/>
</dbReference>
<evidence type="ECO:0000313" key="13">
    <source>
        <dbReference type="Proteomes" id="UP000001292"/>
    </source>
</evidence>
<evidence type="ECO:0000256" key="9">
    <source>
        <dbReference type="ARBA" id="ARBA00023136"/>
    </source>
</evidence>
<dbReference type="GO" id="GO:0016020">
    <property type="term" value="C:membrane"/>
    <property type="evidence" value="ECO:0007669"/>
    <property type="project" value="UniProtKB-SubCell"/>
</dbReference>
<dbReference type="GO" id="GO:0000278">
    <property type="term" value="P:mitotic cell cycle"/>
    <property type="evidence" value="ECO:0007669"/>
    <property type="project" value="EnsemblMetazoa"/>
</dbReference>
<name>B4I1P7_DROSE</name>
<dbReference type="EMBL" id="CH480820">
    <property type="protein sequence ID" value="EDW54454.1"/>
    <property type="molecule type" value="Genomic_DNA"/>
</dbReference>
<evidence type="ECO:0000256" key="10">
    <source>
        <dbReference type="SAM" id="MobiDB-lite"/>
    </source>
</evidence>
<evidence type="ECO:0000256" key="2">
    <source>
        <dbReference type="ARBA" id="ARBA00004308"/>
    </source>
</evidence>
<dbReference type="GO" id="GO:0007059">
    <property type="term" value="P:chromosome segregation"/>
    <property type="evidence" value="ECO:0007669"/>
    <property type="project" value="EnsemblMetazoa"/>
</dbReference>
<dbReference type="OMA" id="MFAFSHE"/>
<dbReference type="GO" id="GO:0110020">
    <property type="term" value="P:regulation of actomyosin structure organization"/>
    <property type="evidence" value="ECO:0007669"/>
    <property type="project" value="EnsemblMetazoa"/>
</dbReference>
<feature type="domain" description="GRAM" evidence="11">
    <location>
        <begin position="40"/>
        <end position="113"/>
    </location>
</feature>
<dbReference type="Proteomes" id="UP000001292">
    <property type="component" value="Unassembled WGS sequence"/>
</dbReference>
<dbReference type="GO" id="GO:0032456">
    <property type="term" value="P:endocytic recycling"/>
    <property type="evidence" value="ECO:0007669"/>
    <property type="project" value="EnsemblMetazoa"/>
</dbReference>
<evidence type="ECO:0000256" key="5">
    <source>
        <dbReference type="ARBA" id="ARBA00012903"/>
    </source>
</evidence>
<feature type="compositionally biased region" description="Low complexity" evidence="10">
    <location>
        <begin position="13"/>
        <end position="32"/>
    </location>
</feature>
<dbReference type="GO" id="GO:0030031">
    <property type="term" value="P:cell projection assembly"/>
    <property type="evidence" value="ECO:0007669"/>
    <property type="project" value="EnsemblMetazoa"/>
</dbReference>
<feature type="region of interest" description="Disordered" evidence="10">
    <location>
        <begin position="1"/>
        <end position="46"/>
    </location>
</feature>
<keyword evidence="9" id="KW-0472">Membrane</keyword>
<dbReference type="EC" id="3.1.3.95" evidence="5"/>
<dbReference type="GO" id="GO:0005938">
    <property type="term" value="C:cell cortex"/>
    <property type="evidence" value="ECO:0007669"/>
    <property type="project" value="EnsemblMetazoa"/>
</dbReference>
<dbReference type="Gene3D" id="2.30.29.30">
    <property type="entry name" value="Pleckstrin-homology domain (PH domain)/Phosphotyrosine-binding domain (PTB)"/>
    <property type="match status" value="1"/>
</dbReference>
<gene>
    <name evidence="12" type="primary">Dsec\GM17969</name>
    <name evidence="12" type="ORF">Dsec_GM17969</name>
</gene>
<dbReference type="GO" id="GO:0009611">
    <property type="term" value="P:response to wounding"/>
    <property type="evidence" value="ECO:0007669"/>
    <property type="project" value="EnsemblMetazoa"/>
</dbReference>
<dbReference type="InterPro" id="IPR004182">
    <property type="entry name" value="GRAM"/>
</dbReference>
<keyword evidence="13" id="KW-1185">Reference proteome</keyword>
<comment type="similarity">
    <text evidence="4">Belongs to the protein-tyrosine phosphatase family. Non-receptor class myotubularin subfamily.</text>
</comment>
<dbReference type="InterPro" id="IPR011993">
    <property type="entry name" value="PH-like_dom_sf"/>
</dbReference>
<dbReference type="GO" id="GO:0012505">
    <property type="term" value="C:endomembrane system"/>
    <property type="evidence" value="ECO:0007669"/>
    <property type="project" value="UniProtKB-SubCell"/>
</dbReference>
<dbReference type="SUPFAM" id="SSF50729">
    <property type="entry name" value="PH domain-like"/>
    <property type="match status" value="1"/>
</dbReference>
<evidence type="ECO:0000259" key="11">
    <source>
        <dbReference type="SMART" id="SM00568"/>
    </source>
</evidence>
<dbReference type="SMART" id="SM00568">
    <property type="entry name" value="GRAM"/>
    <property type="match status" value="1"/>
</dbReference>
<dbReference type="GO" id="GO:0052629">
    <property type="term" value="F:phosphatidylinositol-3,5-bisphosphate 3-phosphatase activity"/>
    <property type="evidence" value="ECO:0007669"/>
    <property type="project" value="UniProtKB-EC"/>
</dbReference>
<keyword evidence="8" id="KW-0443">Lipid metabolism</keyword>
<dbReference type="InterPro" id="IPR030564">
    <property type="entry name" value="Myotubularin"/>
</dbReference>
<evidence type="ECO:0000256" key="1">
    <source>
        <dbReference type="ARBA" id="ARBA00004170"/>
    </source>
</evidence>
<dbReference type="Pfam" id="PF02893">
    <property type="entry name" value="GRAM"/>
    <property type="match status" value="1"/>
</dbReference>
<dbReference type="AlphaFoldDB" id="B4I1P7"/>